<dbReference type="GO" id="GO:0015074">
    <property type="term" value="P:DNA integration"/>
    <property type="evidence" value="ECO:0007669"/>
    <property type="project" value="InterPro"/>
</dbReference>
<dbReference type="PANTHER" id="PTHR47515">
    <property type="entry name" value="LOW CALCIUM RESPONSE LOCUS PROTEIN T"/>
    <property type="match status" value="1"/>
</dbReference>
<dbReference type="PROSITE" id="PS50994">
    <property type="entry name" value="INTEGRASE"/>
    <property type="match status" value="1"/>
</dbReference>
<sequence>REGLKVPKKTRKTWCLGHSNNSCVRHRAEHKDHVWCWDFIHDRTMSGRALKWLAITDEYTRECLALEVDRSLTADKVVDVLTNLFLTRGVPKHIRSDNGPEFIAHAISKHVERAGLKMLYVTPGSPWENGFAEPFFSRLRDELLNCEEFTNLAEARWFARRRKEEHNEERPHSSLNYQTPSAFAAGCGGTD</sequence>
<gene>
    <name evidence="3" type="ORF">S01H1_45989</name>
</gene>
<accession>X0UYT4</accession>
<organism evidence="3">
    <name type="scientific">marine sediment metagenome</name>
    <dbReference type="NCBI Taxonomy" id="412755"/>
    <lineage>
        <taxon>unclassified sequences</taxon>
        <taxon>metagenomes</taxon>
        <taxon>ecological metagenomes</taxon>
    </lineage>
</organism>
<feature type="domain" description="Integrase catalytic" evidence="2">
    <location>
        <begin position="27"/>
        <end position="188"/>
    </location>
</feature>
<dbReference type="AlphaFoldDB" id="X0UYT4"/>
<comment type="caution">
    <text evidence="3">The sequence shown here is derived from an EMBL/GenBank/DDBJ whole genome shotgun (WGS) entry which is preliminary data.</text>
</comment>
<protein>
    <recommendedName>
        <fullName evidence="2">Integrase catalytic domain-containing protein</fullName>
    </recommendedName>
</protein>
<dbReference type="InterPro" id="IPR036397">
    <property type="entry name" value="RNaseH_sf"/>
</dbReference>
<dbReference type="GO" id="GO:0003676">
    <property type="term" value="F:nucleic acid binding"/>
    <property type="evidence" value="ECO:0007669"/>
    <property type="project" value="InterPro"/>
</dbReference>
<dbReference type="Gene3D" id="3.30.420.10">
    <property type="entry name" value="Ribonuclease H-like superfamily/Ribonuclease H"/>
    <property type="match status" value="1"/>
</dbReference>
<evidence type="ECO:0000256" key="1">
    <source>
        <dbReference type="SAM" id="MobiDB-lite"/>
    </source>
</evidence>
<name>X0UYT4_9ZZZZ</name>
<proteinExistence type="predicted"/>
<feature type="region of interest" description="Disordered" evidence="1">
    <location>
        <begin position="168"/>
        <end position="191"/>
    </location>
</feature>
<evidence type="ECO:0000259" key="2">
    <source>
        <dbReference type="PROSITE" id="PS50994"/>
    </source>
</evidence>
<dbReference type="InterPro" id="IPR012337">
    <property type="entry name" value="RNaseH-like_sf"/>
</dbReference>
<reference evidence="3" key="1">
    <citation type="journal article" date="2014" name="Front. Microbiol.">
        <title>High frequency of phylogenetically diverse reductive dehalogenase-homologous genes in deep subseafloor sedimentary metagenomes.</title>
        <authorList>
            <person name="Kawai M."/>
            <person name="Futagami T."/>
            <person name="Toyoda A."/>
            <person name="Takaki Y."/>
            <person name="Nishi S."/>
            <person name="Hori S."/>
            <person name="Arai W."/>
            <person name="Tsubouchi T."/>
            <person name="Morono Y."/>
            <person name="Uchiyama I."/>
            <person name="Ito T."/>
            <person name="Fujiyama A."/>
            <person name="Inagaki F."/>
            <person name="Takami H."/>
        </authorList>
    </citation>
    <scope>NUCLEOTIDE SEQUENCE</scope>
    <source>
        <strain evidence="3">Expedition CK06-06</strain>
    </source>
</reference>
<dbReference type="SUPFAM" id="SSF53098">
    <property type="entry name" value="Ribonuclease H-like"/>
    <property type="match status" value="1"/>
</dbReference>
<dbReference type="Pfam" id="PF13683">
    <property type="entry name" value="rve_3"/>
    <property type="match status" value="1"/>
</dbReference>
<feature type="non-terminal residue" evidence="3">
    <location>
        <position position="1"/>
    </location>
</feature>
<evidence type="ECO:0000313" key="3">
    <source>
        <dbReference type="EMBL" id="GAG04352.1"/>
    </source>
</evidence>
<dbReference type="EMBL" id="BARS01029424">
    <property type="protein sequence ID" value="GAG04352.1"/>
    <property type="molecule type" value="Genomic_DNA"/>
</dbReference>
<dbReference type="PANTHER" id="PTHR47515:SF1">
    <property type="entry name" value="BLR2054 PROTEIN"/>
    <property type="match status" value="1"/>
</dbReference>
<dbReference type="InterPro" id="IPR001584">
    <property type="entry name" value="Integrase_cat-core"/>
</dbReference>